<name>A0A0B5FQQ5_9BACT</name>
<dbReference type="AlphaFoldDB" id="A0A0B5FQQ5"/>
<dbReference type="PROSITE" id="PS51257">
    <property type="entry name" value="PROKAR_LIPOPROTEIN"/>
    <property type="match status" value="1"/>
</dbReference>
<keyword evidence="2" id="KW-1185">Reference proteome</keyword>
<gene>
    <name evidence="1" type="ORF">GSUB_07605</name>
</gene>
<dbReference type="KEGG" id="gsb:GSUB_07605"/>
<dbReference type="OrthoDB" id="5511003at2"/>
<dbReference type="Gene3D" id="3.30.160.150">
    <property type="entry name" value="Lipoprotein like domain"/>
    <property type="match status" value="1"/>
</dbReference>
<evidence type="ECO:0000313" key="2">
    <source>
        <dbReference type="Proteomes" id="UP000035036"/>
    </source>
</evidence>
<dbReference type="EMBL" id="CP010311">
    <property type="protein sequence ID" value="AJF06435.1"/>
    <property type="molecule type" value="Genomic_DNA"/>
</dbReference>
<dbReference type="RefSeq" id="WP_040200053.1">
    <property type="nucleotide sequence ID" value="NZ_CP010311.1"/>
</dbReference>
<sequence>MKRLILLVHLILLLAGCGYHTVGQGSFPDGVRAIQVSLFENRTYEPLLEDIVTNQVIEEFSRRRPLNVVSLESDADARLEGAVTRFQVSAISYDQDDRIGQFRATVAIEATLRSFDDGRVLWKGGLSWSQHYPIDADKSVQEENEAAAIRMIAERLAQNLYYRMQQNF</sequence>
<dbReference type="InterPro" id="IPR007485">
    <property type="entry name" value="LPS_assembly_LptE"/>
</dbReference>
<dbReference type="Pfam" id="PF04390">
    <property type="entry name" value="LptE"/>
    <property type="match status" value="1"/>
</dbReference>
<organism evidence="1 2">
    <name type="scientific">Geoalkalibacter subterraneus</name>
    <dbReference type="NCBI Taxonomy" id="483547"/>
    <lineage>
        <taxon>Bacteria</taxon>
        <taxon>Pseudomonadati</taxon>
        <taxon>Thermodesulfobacteriota</taxon>
        <taxon>Desulfuromonadia</taxon>
        <taxon>Desulfuromonadales</taxon>
        <taxon>Geoalkalibacteraceae</taxon>
        <taxon>Geoalkalibacter</taxon>
    </lineage>
</organism>
<dbReference type="GO" id="GO:0043165">
    <property type="term" value="P:Gram-negative-bacterium-type cell outer membrane assembly"/>
    <property type="evidence" value="ECO:0007669"/>
    <property type="project" value="InterPro"/>
</dbReference>
<dbReference type="STRING" id="483547.GSUB_07605"/>
<reference evidence="1 2" key="1">
    <citation type="journal article" date="2015" name="Genome Announc.">
        <title>Genomes of Geoalkalibacter ferrihydriticus Z-0531T and Geoalkalibacter subterraneus Red1T, Two Haloalkaliphilic Metal-Reducing Deltaproteobacteria.</title>
        <authorList>
            <person name="Badalamenti J.P."/>
            <person name="Krajmalnik-Brown R."/>
            <person name="Torres C.I."/>
            <person name="Bond D.R."/>
        </authorList>
    </citation>
    <scope>NUCLEOTIDE SEQUENCE [LARGE SCALE GENOMIC DNA]</scope>
    <source>
        <strain evidence="1 2">Red1</strain>
    </source>
</reference>
<proteinExistence type="predicted"/>
<accession>A0A0B5FQQ5</accession>
<evidence type="ECO:0008006" key="3">
    <source>
        <dbReference type="Google" id="ProtNLM"/>
    </source>
</evidence>
<evidence type="ECO:0000313" key="1">
    <source>
        <dbReference type="EMBL" id="AJF06435.1"/>
    </source>
</evidence>
<dbReference type="HOGENOM" id="CLU_114082_0_3_7"/>
<dbReference type="Proteomes" id="UP000035036">
    <property type="component" value="Chromosome"/>
</dbReference>
<protein>
    <recommendedName>
        <fullName evidence="3">Lipoprotein</fullName>
    </recommendedName>
</protein>
<dbReference type="GO" id="GO:0019867">
    <property type="term" value="C:outer membrane"/>
    <property type="evidence" value="ECO:0007669"/>
    <property type="project" value="InterPro"/>
</dbReference>